<dbReference type="AlphaFoldDB" id="A0A5M3N6J1"/>
<dbReference type="PANTHER" id="PTHR39477:SF1">
    <property type="entry name" value="BETA-FLANKING PROTEIN"/>
    <property type="match status" value="1"/>
</dbReference>
<dbReference type="EMBL" id="JH711573">
    <property type="protein sequence ID" value="EIW87043.1"/>
    <property type="molecule type" value="Genomic_DNA"/>
</dbReference>
<protein>
    <submittedName>
        <fullName evidence="3">Beta-flanking protein</fullName>
    </submittedName>
</protein>
<dbReference type="RefSeq" id="XP_007763602.1">
    <property type="nucleotide sequence ID" value="XM_007765412.1"/>
</dbReference>
<dbReference type="OrthoDB" id="2290255at2759"/>
<feature type="compositionally biased region" description="Low complexity" evidence="1">
    <location>
        <begin position="99"/>
        <end position="108"/>
    </location>
</feature>
<evidence type="ECO:0000313" key="3">
    <source>
        <dbReference type="EMBL" id="EIW87043.1"/>
    </source>
</evidence>
<proteinExistence type="predicted"/>
<evidence type="ECO:0000313" key="4">
    <source>
        <dbReference type="Proteomes" id="UP000053558"/>
    </source>
</evidence>
<comment type="caution">
    <text evidence="3">The sequence shown here is derived from an EMBL/GenBank/DDBJ whole genome shotgun (WGS) entry which is preliminary data.</text>
</comment>
<dbReference type="Pfam" id="PF24845">
    <property type="entry name" value="DUF7721"/>
    <property type="match status" value="1"/>
</dbReference>
<gene>
    <name evidence="3" type="ORF">CONPUDRAFT_86963</name>
</gene>
<reference evidence="4" key="1">
    <citation type="journal article" date="2012" name="Science">
        <title>The Paleozoic origin of enzymatic lignin decomposition reconstructed from 31 fungal genomes.</title>
        <authorList>
            <person name="Floudas D."/>
            <person name="Binder M."/>
            <person name="Riley R."/>
            <person name="Barry K."/>
            <person name="Blanchette R.A."/>
            <person name="Henrissat B."/>
            <person name="Martinez A.T."/>
            <person name="Otillar R."/>
            <person name="Spatafora J.W."/>
            <person name="Yadav J.S."/>
            <person name="Aerts A."/>
            <person name="Benoit I."/>
            <person name="Boyd A."/>
            <person name="Carlson A."/>
            <person name="Copeland A."/>
            <person name="Coutinho P.M."/>
            <person name="de Vries R.P."/>
            <person name="Ferreira P."/>
            <person name="Findley K."/>
            <person name="Foster B."/>
            <person name="Gaskell J."/>
            <person name="Glotzer D."/>
            <person name="Gorecki P."/>
            <person name="Heitman J."/>
            <person name="Hesse C."/>
            <person name="Hori C."/>
            <person name="Igarashi K."/>
            <person name="Jurgens J.A."/>
            <person name="Kallen N."/>
            <person name="Kersten P."/>
            <person name="Kohler A."/>
            <person name="Kuees U."/>
            <person name="Kumar T.K.A."/>
            <person name="Kuo A."/>
            <person name="LaButti K."/>
            <person name="Larrondo L.F."/>
            <person name="Lindquist E."/>
            <person name="Ling A."/>
            <person name="Lombard V."/>
            <person name="Lucas S."/>
            <person name="Lundell T."/>
            <person name="Martin R."/>
            <person name="McLaughlin D.J."/>
            <person name="Morgenstern I."/>
            <person name="Morin E."/>
            <person name="Murat C."/>
            <person name="Nagy L.G."/>
            <person name="Nolan M."/>
            <person name="Ohm R.A."/>
            <person name="Patyshakuliyeva A."/>
            <person name="Rokas A."/>
            <person name="Ruiz-Duenas F.J."/>
            <person name="Sabat G."/>
            <person name="Salamov A."/>
            <person name="Samejima M."/>
            <person name="Schmutz J."/>
            <person name="Slot J.C."/>
            <person name="St John F."/>
            <person name="Stenlid J."/>
            <person name="Sun H."/>
            <person name="Sun S."/>
            <person name="Syed K."/>
            <person name="Tsang A."/>
            <person name="Wiebenga A."/>
            <person name="Young D."/>
            <person name="Pisabarro A."/>
            <person name="Eastwood D.C."/>
            <person name="Martin F."/>
            <person name="Cullen D."/>
            <person name="Grigoriev I.V."/>
            <person name="Hibbett D.S."/>
        </authorList>
    </citation>
    <scope>NUCLEOTIDE SEQUENCE [LARGE SCALE GENOMIC DNA]</scope>
    <source>
        <strain evidence="4">RWD-64-598 SS2</strain>
    </source>
</reference>
<organism evidence="3 4">
    <name type="scientific">Coniophora puteana (strain RWD-64-598)</name>
    <name type="common">Brown rot fungus</name>
    <dbReference type="NCBI Taxonomy" id="741705"/>
    <lineage>
        <taxon>Eukaryota</taxon>
        <taxon>Fungi</taxon>
        <taxon>Dikarya</taxon>
        <taxon>Basidiomycota</taxon>
        <taxon>Agaricomycotina</taxon>
        <taxon>Agaricomycetes</taxon>
        <taxon>Agaricomycetidae</taxon>
        <taxon>Boletales</taxon>
        <taxon>Coniophorineae</taxon>
        <taxon>Coniophoraceae</taxon>
        <taxon>Coniophora</taxon>
    </lineage>
</organism>
<feature type="domain" description="DUF7721" evidence="2">
    <location>
        <begin position="51"/>
        <end position="130"/>
    </location>
</feature>
<dbReference type="GeneID" id="19211153"/>
<sequence>MDTFVNLAEQGFKAYTSSQGNAHQTGGQQFNSPDNRPPQQYSSEHAPQINDDEVVSHASNNSGQDSGLFSQAMNHIRSNPQQHQEPIDEEQVQRAHQQAYSGGSAGGMNASSMGGAAALQALKQFTGGGGGGGGSQQELISFAMQEASQLFDSSGGASSGNKQDAVNGAAMTVMKLLVQSKMSSMIGGGNSGGLGGMGSMMSLVSRYHTM</sequence>
<dbReference type="InterPro" id="IPR056138">
    <property type="entry name" value="DUF7721"/>
</dbReference>
<feature type="compositionally biased region" description="Polar residues" evidence="1">
    <location>
        <begin position="15"/>
        <end position="45"/>
    </location>
</feature>
<feature type="compositionally biased region" description="Polar residues" evidence="1">
    <location>
        <begin position="57"/>
        <end position="84"/>
    </location>
</feature>
<dbReference type="Proteomes" id="UP000053558">
    <property type="component" value="Unassembled WGS sequence"/>
</dbReference>
<dbReference type="PANTHER" id="PTHR39477">
    <property type="entry name" value="CHROMOSOME 8, WHOLE GENOME SHOTGUN SEQUENCE"/>
    <property type="match status" value="1"/>
</dbReference>
<dbReference type="OMA" id="KFTQGET"/>
<accession>A0A5M3N6J1</accession>
<dbReference type="KEGG" id="cput:CONPUDRAFT_86963"/>
<evidence type="ECO:0000256" key="1">
    <source>
        <dbReference type="SAM" id="MobiDB-lite"/>
    </source>
</evidence>
<name>A0A5M3N6J1_CONPW</name>
<evidence type="ECO:0000259" key="2">
    <source>
        <dbReference type="Pfam" id="PF24845"/>
    </source>
</evidence>
<feature type="region of interest" description="Disordered" evidence="1">
    <location>
        <begin position="15"/>
        <end position="108"/>
    </location>
</feature>
<keyword evidence="4" id="KW-1185">Reference proteome</keyword>